<reference evidence="1" key="1">
    <citation type="journal article" date="2020" name="Stud. Mycol.">
        <title>101 Dothideomycetes genomes: a test case for predicting lifestyles and emergence of pathogens.</title>
        <authorList>
            <person name="Haridas S."/>
            <person name="Albert R."/>
            <person name="Binder M."/>
            <person name="Bloem J."/>
            <person name="Labutti K."/>
            <person name="Salamov A."/>
            <person name="Andreopoulos B."/>
            <person name="Baker S."/>
            <person name="Barry K."/>
            <person name="Bills G."/>
            <person name="Bluhm B."/>
            <person name="Cannon C."/>
            <person name="Castanera R."/>
            <person name="Culley D."/>
            <person name="Daum C."/>
            <person name="Ezra D."/>
            <person name="Gonzalez J."/>
            <person name="Henrissat B."/>
            <person name="Kuo A."/>
            <person name="Liang C."/>
            <person name="Lipzen A."/>
            <person name="Lutzoni F."/>
            <person name="Magnuson J."/>
            <person name="Mondo S."/>
            <person name="Nolan M."/>
            <person name="Ohm R."/>
            <person name="Pangilinan J."/>
            <person name="Park H.-J."/>
            <person name="Ramirez L."/>
            <person name="Alfaro M."/>
            <person name="Sun H."/>
            <person name="Tritt A."/>
            <person name="Yoshinaga Y."/>
            <person name="Zwiers L.-H."/>
            <person name="Turgeon B."/>
            <person name="Goodwin S."/>
            <person name="Spatafora J."/>
            <person name="Crous P."/>
            <person name="Grigoriev I."/>
        </authorList>
    </citation>
    <scope>NUCLEOTIDE SEQUENCE</scope>
    <source>
        <strain evidence="1">CBS 207.26</strain>
    </source>
</reference>
<keyword evidence="2" id="KW-1185">Reference proteome</keyword>
<dbReference type="Proteomes" id="UP000800200">
    <property type="component" value="Unassembled WGS sequence"/>
</dbReference>
<accession>A0A6A6E375</accession>
<protein>
    <recommendedName>
        <fullName evidence="3">HTH CENPB-type domain-containing protein</fullName>
    </recommendedName>
</protein>
<dbReference type="EMBL" id="ML994630">
    <property type="protein sequence ID" value="KAF2186407.1"/>
    <property type="molecule type" value="Genomic_DNA"/>
</dbReference>
<evidence type="ECO:0008006" key="3">
    <source>
        <dbReference type="Google" id="ProtNLM"/>
    </source>
</evidence>
<organism evidence="1 2">
    <name type="scientific">Zopfia rhizophila CBS 207.26</name>
    <dbReference type="NCBI Taxonomy" id="1314779"/>
    <lineage>
        <taxon>Eukaryota</taxon>
        <taxon>Fungi</taxon>
        <taxon>Dikarya</taxon>
        <taxon>Ascomycota</taxon>
        <taxon>Pezizomycotina</taxon>
        <taxon>Dothideomycetes</taxon>
        <taxon>Dothideomycetes incertae sedis</taxon>
        <taxon>Zopfiaceae</taxon>
        <taxon>Zopfia</taxon>
    </lineage>
</organism>
<dbReference type="OrthoDB" id="3439492at2759"/>
<evidence type="ECO:0000313" key="2">
    <source>
        <dbReference type="Proteomes" id="UP000800200"/>
    </source>
</evidence>
<proteinExistence type="predicted"/>
<name>A0A6A6E375_9PEZI</name>
<gene>
    <name evidence="1" type="ORF">K469DRAFT_573585</name>
</gene>
<sequence>DKAKGQQYPTPSEEKALVEYLLQMSTNGFPVLVKYLRSLALIIARQRSVFQVTLQSF</sequence>
<evidence type="ECO:0000313" key="1">
    <source>
        <dbReference type="EMBL" id="KAF2186407.1"/>
    </source>
</evidence>
<dbReference type="AlphaFoldDB" id="A0A6A6E375"/>
<feature type="non-terminal residue" evidence="1">
    <location>
        <position position="1"/>
    </location>
</feature>